<organism evidence="1">
    <name type="scientific">Schistosoma japonicum</name>
    <name type="common">Blood fluke</name>
    <dbReference type="NCBI Taxonomy" id="6182"/>
    <lineage>
        <taxon>Eukaryota</taxon>
        <taxon>Metazoa</taxon>
        <taxon>Spiralia</taxon>
        <taxon>Lophotrochozoa</taxon>
        <taxon>Platyhelminthes</taxon>
        <taxon>Trematoda</taxon>
        <taxon>Digenea</taxon>
        <taxon>Strigeidida</taxon>
        <taxon>Schistosomatoidea</taxon>
        <taxon>Schistosomatidae</taxon>
        <taxon>Schistosoma</taxon>
    </lineage>
</organism>
<reference evidence="1" key="2">
    <citation type="journal article" date="2006" name="PLoS Pathog.">
        <title>New perspectives on host-parasite interplay by comparative transcriptomic and proteomic analyses of Schistosoma japonicum.</title>
        <authorList>
            <person name="Liu F."/>
            <person name="Lu J."/>
            <person name="Hu W."/>
            <person name="Wang S.Y."/>
            <person name="Cui S.J."/>
            <person name="Chi M."/>
            <person name="Yan Q."/>
            <person name="Wang X.R."/>
            <person name="Song H.D."/>
            <person name="Xu X.N."/>
            <person name="Wang J.J."/>
            <person name="Zhang X.L."/>
            <person name="Zhang X."/>
            <person name="Wang Z.Q."/>
            <person name="Xue C.L."/>
            <person name="Brindley P.J."/>
            <person name="McManus D.P."/>
            <person name="Yang P.Y."/>
            <person name="Feng Z."/>
            <person name="Chen Z."/>
            <person name="Han Z.G."/>
        </authorList>
    </citation>
    <scope>NUCLEOTIDE SEQUENCE</scope>
</reference>
<name>Q3MJV6_SCHJA</name>
<dbReference type="EMBL" id="AY915151">
    <property type="protein sequence ID" value="ABA40797.1"/>
    <property type="molecule type" value="mRNA"/>
</dbReference>
<sequence>MPSHRLRRRAMLAAIGAGWKRVKSDPTKAWYQSMKSLTARLNRVSGCRLPGWGPREYCNQWL</sequence>
<evidence type="ECO:0000313" key="1">
    <source>
        <dbReference type="EMBL" id="ABA40797.1"/>
    </source>
</evidence>
<protein>
    <submittedName>
        <fullName evidence="1">SJCHGC03132 protein</fullName>
    </submittedName>
</protein>
<dbReference type="AlphaFoldDB" id="Q3MJV6"/>
<reference evidence="1" key="1">
    <citation type="submission" date="2005-01" db="EMBL/GenBank/DDBJ databases">
        <authorList>
            <person name="Han Z."/>
        </authorList>
    </citation>
    <scope>NUCLEOTIDE SEQUENCE</scope>
</reference>
<proteinExistence type="evidence at transcript level"/>
<accession>Q3MJV6</accession>